<dbReference type="AlphaFoldDB" id="A0A1W2DGZ2"/>
<evidence type="ECO:0000313" key="5">
    <source>
        <dbReference type="Proteomes" id="UP000192418"/>
    </source>
</evidence>
<dbReference type="InterPro" id="IPR000644">
    <property type="entry name" value="CBS_dom"/>
</dbReference>
<evidence type="ECO:0000313" key="4">
    <source>
        <dbReference type="EMBL" id="SMC96715.1"/>
    </source>
</evidence>
<dbReference type="SMART" id="SM00116">
    <property type="entry name" value="CBS"/>
    <property type="match status" value="4"/>
</dbReference>
<keyword evidence="5" id="KW-1185">Reference proteome</keyword>
<name>A0A1W2DGZ2_9BACT</name>
<dbReference type="PANTHER" id="PTHR43080">
    <property type="entry name" value="CBS DOMAIN-CONTAINING PROTEIN CBSX3, MITOCHONDRIAL"/>
    <property type="match status" value="1"/>
</dbReference>
<dbReference type="PROSITE" id="PS51371">
    <property type="entry name" value="CBS"/>
    <property type="match status" value="4"/>
</dbReference>
<dbReference type="EMBL" id="FWXY01000017">
    <property type="protein sequence ID" value="SMC96715.1"/>
    <property type="molecule type" value="Genomic_DNA"/>
</dbReference>
<dbReference type="CDD" id="cd02205">
    <property type="entry name" value="CBS_pair_SF"/>
    <property type="match status" value="2"/>
</dbReference>
<keyword evidence="1 2" id="KW-0129">CBS domain</keyword>
<dbReference type="Proteomes" id="UP000192418">
    <property type="component" value="Unassembled WGS sequence"/>
</dbReference>
<accession>A0A1W2DGZ2</accession>
<evidence type="ECO:0000256" key="2">
    <source>
        <dbReference type="PROSITE-ProRule" id="PRU00703"/>
    </source>
</evidence>
<dbReference type="Gene3D" id="3.10.580.10">
    <property type="entry name" value="CBS-domain"/>
    <property type="match status" value="2"/>
</dbReference>
<proteinExistence type="predicted"/>
<dbReference type="InterPro" id="IPR046342">
    <property type="entry name" value="CBS_dom_sf"/>
</dbReference>
<feature type="domain" description="CBS" evidence="3">
    <location>
        <begin position="165"/>
        <end position="221"/>
    </location>
</feature>
<protein>
    <submittedName>
        <fullName evidence="4">CBS domain-containing protein</fullName>
    </submittedName>
</protein>
<feature type="domain" description="CBS" evidence="3">
    <location>
        <begin position="82"/>
        <end position="140"/>
    </location>
</feature>
<dbReference type="STRING" id="1121400.SAMN02746065_117108"/>
<reference evidence="4 5" key="1">
    <citation type="submission" date="2017-04" db="EMBL/GenBank/DDBJ databases">
        <authorList>
            <person name="Afonso C.L."/>
            <person name="Miller P.J."/>
            <person name="Scott M.A."/>
            <person name="Spackman E."/>
            <person name="Goraichik I."/>
            <person name="Dimitrov K.M."/>
            <person name="Suarez D.L."/>
            <person name="Swayne D.E."/>
        </authorList>
    </citation>
    <scope>NUCLEOTIDE SEQUENCE [LARGE SCALE GENOMIC DNA]</scope>
    <source>
        <strain evidence="4 5">DSM 3385</strain>
    </source>
</reference>
<dbReference type="SUPFAM" id="SSF54631">
    <property type="entry name" value="CBS-domain pair"/>
    <property type="match status" value="2"/>
</dbReference>
<gene>
    <name evidence="4" type="ORF">SAMN02746065_117108</name>
</gene>
<dbReference type="InterPro" id="IPR051257">
    <property type="entry name" value="Diverse_CBS-Domain"/>
</dbReference>
<sequence>MPAKVKNMLSGIVAKMAMRRQVNQLPGETSISDSINILIKYKINGLLVIDDGGKPVGVLSKTDIMGAYYAGLPIDLPLADIMSQPPLYCYPETFLEEALETMRDKAVYRLYVVDPQYQTVVGALAYPDIVGLLYRYCRDCEYSHHQQRNHRIKETMERIQVKAIMARGVKSVQVEDSLSQVMEQLSMYRFGAILVQGKDEAPVGVISKTDLVLAYKHGMDPGAPAAAIMSSPVQCCGGGELLEDAIRRMIFSDIHRLFVHGESSDSFVGVFSLSDAARSRSGSCHACISSRIRMDA</sequence>
<dbReference type="PANTHER" id="PTHR43080:SF2">
    <property type="entry name" value="CBS DOMAIN-CONTAINING PROTEIN"/>
    <property type="match status" value="1"/>
</dbReference>
<evidence type="ECO:0000259" key="3">
    <source>
        <dbReference type="PROSITE" id="PS51371"/>
    </source>
</evidence>
<feature type="domain" description="CBS" evidence="3">
    <location>
        <begin position="229"/>
        <end position="287"/>
    </location>
</feature>
<dbReference type="RefSeq" id="WP_170923855.1">
    <property type="nucleotide sequence ID" value="NZ_FWXY01000017.1"/>
</dbReference>
<evidence type="ECO:0000256" key="1">
    <source>
        <dbReference type="ARBA" id="ARBA00023122"/>
    </source>
</evidence>
<feature type="domain" description="CBS" evidence="3">
    <location>
        <begin position="18"/>
        <end position="74"/>
    </location>
</feature>
<organism evidence="4 5">
    <name type="scientific">Desulfocicer vacuolatum DSM 3385</name>
    <dbReference type="NCBI Taxonomy" id="1121400"/>
    <lineage>
        <taxon>Bacteria</taxon>
        <taxon>Pseudomonadati</taxon>
        <taxon>Thermodesulfobacteriota</taxon>
        <taxon>Desulfobacteria</taxon>
        <taxon>Desulfobacterales</taxon>
        <taxon>Desulfobacteraceae</taxon>
        <taxon>Desulfocicer</taxon>
    </lineage>
</organism>
<dbReference type="Pfam" id="PF00571">
    <property type="entry name" value="CBS"/>
    <property type="match status" value="4"/>
</dbReference>